<dbReference type="SUPFAM" id="SSF55031">
    <property type="entry name" value="Bacterial exopeptidase dimerisation domain"/>
    <property type="match status" value="1"/>
</dbReference>
<keyword evidence="7" id="KW-0479">Metal-binding</keyword>
<dbReference type="NCBIfam" id="TIGR01910">
    <property type="entry name" value="DapE-ArgE"/>
    <property type="match status" value="1"/>
</dbReference>
<evidence type="ECO:0000256" key="1">
    <source>
        <dbReference type="ARBA" id="ARBA00001941"/>
    </source>
</evidence>
<keyword evidence="9" id="KW-0862">Zinc</keyword>
<dbReference type="SUPFAM" id="SSF53187">
    <property type="entry name" value="Zn-dependent exopeptidases"/>
    <property type="match status" value="1"/>
</dbReference>
<comment type="cofactor">
    <cofactor evidence="1">
        <name>Co(2+)</name>
        <dbReference type="ChEBI" id="CHEBI:48828"/>
    </cofactor>
</comment>
<evidence type="ECO:0000313" key="13">
    <source>
        <dbReference type="EMBL" id="QCI66959.1"/>
    </source>
</evidence>
<dbReference type="Proteomes" id="UP000298781">
    <property type="component" value="Chromosome"/>
</dbReference>
<dbReference type="KEGG" id="pstg:E8M01_23570"/>
<dbReference type="CDD" id="cd08659">
    <property type="entry name" value="M20_ArgE_DapE-like"/>
    <property type="match status" value="1"/>
</dbReference>
<organism evidence="13 14">
    <name type="scientific">Phreatobacter stygius</name>
    <dbReference type="NCBI Taxonomy" id="1940610"/>
    <lineage>
        <taxon>Bacteria</taxon>
        <taxon>Pseudomonadati</taxon>
        <taxon>Pseudomonadota</taxon>
        <taxon>Alphaproteobacteria</taxon>
        <taxon>Hyphomicrobiales</taxon>
        <taxon>Phreatobacteraceae</taxon>
        <taxon>Phreatobacter</taxon>
    </lineage>
</organism>
<dbReference type="Gene3D" id="3.30.70.360">
    <property type="match status" value="1"/>
</dbReference>
<proteinExistence type="inferred from homology"/>
<dbReference type="InterPro" id="IPR011650">
    <property type="entry name" value="Peptidase_M20_dimer"/>
</dbReference>
<feature type="domain" description="Peptidase M20 dimerisation" evidence="12">
    <location>
        <begin position="172"/>
        <end position="277"/>
    </location>
</feature>
<reference evidence="13 14" key="1">
    <citation type="submission" date="2019-04" db="EMBL/GenBank/DDBJ databases">
        <title>Phreatobacter aquaticus sp. nov.</title>
        <authorList>
            <person name="Choi A."/>
        </authorList>
    </citation>
    <scope>NUCLEOTIDE SEQUENCE [LARGE SCALE GENOMIC DNA]</scope>
    <source>
        <strain evidence="13 14">KCTC 52518</strain>
    </source>
</reference>
<protein>
    <recommendedName>
        <fullName evidence="6">Probable succinyl-diaminopimelate desuccinylase</fullName>
        <ecNumber evidence="5">3.5.1.18</ecNumber>
    </recommendedName>
</protein>
<keyword evidence="10" id="KW-0170">Cobalt</keyword>
<evidence type="ECO:0000313" key="14">
    <source>
        <dbReference type="Proteomes" id="UP000298781"/>
    </source>
</evidence>
<dbReference type="InterPro" id="IPR050072">
    <property type="entry name" value="Peptidase_M20A"/>
</dbReference>
<dbReference type="EC" id="3.5.1.18" evidence="5"/>
<dbReference type="PANTHER" id="PTHR43808">
    <property type="entry name" value="ACETYLORNITHINE DEACETYLASE"/>
    <property type="match status" value="1"/>
</dbReference>
<evidence type="ECO:0000256" key="2">
    <source>
        <dbReference type="ARBA" id="ARBA00001947"/>
    </source>
</evidence>
<dbReference type="RefSeq" id="WP_136962397.1">
    <property type="nucleotide sequence ID" value="NZ_CP039690.1"/>
</dbReference>
<dbReference type="Pfam" id="PF01546">
    <property type="entry name" value="Peptidase_M20"/>
    <property type="match status" value="1"/>
</dbReference>
<gene>
    <name evidence="13" type="ORF">E8M01_23570</name>
</gene>
<dbReference type="PANTHER" id="PTHR43808:SF32">
    <property type="entry name" value="ARGE_DAPE-RELATED DEACYLASE"/>
    <property type="match status" value="1"/>
</dbReference>
<dbReference type="InterPro" id="IPR010182">
    <property type="entry name" value="ArgE/DapE"/>
</dbReference>
<evidence type="ECO:0000256" key="5">
    <source>
        <dbReference type="ARBA" id="ARBA00011921"/>
    </source>
</evidence>
<comment type="similarity">
    <text evidence="4">Belongs to the peptidase M20A family.</text>
</comment>
<evidence type="ECO:0000256" key="8">
    <source>
        <dbReference type="ARBA" id="ARBA00022801"/>
    </source>
</evidence>
<dbReference type="UniPathway" id="UPA00034">
    <property type="reaction ID" value="UER00021"/>
</dbReference>
<dbReference type="GO" id="GO:0009089">
    <property type="term" value="P:lysine biosynthetic process via diaminopimelate"/>
    <property type="evidence" value="ECO:0007669"/>
    <property type="project" value="UniProtKB-UniPathway"/>
</dbReference>
<dbReference type="InterPro" id="IPR001261">
    <property type="entry name" value="ArgE/DapE_CS"/>
</dbReference>
<name>A0A4D7B018_9HYPH</name>
<accession>A0A4D7B018</accession>
<dbReference type="EMBL" id="CP039690">
    <property type="protein sequence ID" value="QCI66959.1"/>
    <property type="molecule type" value="Genomic_DNA"/>
</dbReference>
<dbReference type="Pfam" id="PF07687">
    <property type="entry name" value="M20_dimer"/>
    <property type="match status" value="1"/>
</dbReference>
<evidence type="ECO:0000256" key="3">
    <source>
        <dbReference type="ARBA" id="ARBA00005130"/>
    </source>
</evidence>
<evidence type="ECO:0000256" key="7">
    <source>
        <dbReference type="ARBA" id="ARBA00022723"/>
    </source>
</evidence>
<dbReference type="GO" id="GO:0009014">
    <property type="term" value="F:succinyl-diaminopimelate desuccinylase activity"/>
    <property type="evidence" value="ECO:0007669"/>
    <property type="project" value="UniProtKB-EC"/>
</dbReference>
<comment type="catalytic activity">
    <reaction evidence="11">
        <text>N-succinyl-(2S,6S)-2,6-diaminopimelate + H2O = (2S,6S)-2,6-diaminopimelate + succinate</text>
        <dbReference type="Rhea" id="RHEA:22608"/>
        <dbReference type="ChEBI" id="CHEBI:15377"/>
        <dbReference type="ChEBI" id="CHEBI:30031"/>
        <dbReference type="ChEBI" id="CHEBI:57609"/>
        <dbReference type="ChEBI" id="CHEBI:58087"/>
        <dbReference type="EC" id="3.5.1.18"/>
    </reaction>
</comment>
<evidence type="ECO:0000256" key="9">
    <source>
        <dbReference type="ARBA" id="ARBA00022833"/>
    </source>
</evidence>
<evidence type="ECO:0000259" key="12">
    <source>
        <dbReference type="Pfam" id="PF07687"/>
    </source>
</evidence>
<evidence type="ECO:0000256" key="4">
    <source>
        <dbReference type="ARBA" id="ARBA00006247"/>
    </source>
</evidence>
<comment type="pathway">
    <text evidence="3">Amino-acid biosynthesis; L-lysine biosynthesis via DAP pathway; LL-2,6-diaminopimelate from (S)-tetrahydrodipicolinate (succinylase route): step 3/3.</text>
</comment>
<keyword evidence="14" id="KW-1185">Reference proteome</keyword>
<comment type="cofactor">
    <cofactor evidence="2">
        <name>Zn(2+)</name>
        <dbReference type="ChEBI" id="CHEBI:29105"/>
    </cofactor>
</comment>
<evidence type="ECO:0000256" key="11">
    <source>
        <dbReference type="ARBA" id="ARBA00051301"/>
    </source>
</evidence>
<dbReference type="Gene3D" id="3.40.630.10">
    <property type="entry name" value="Zn peptidases"/>
    <property type="match status" value="1"/>
</dbReference>
<dbReference type="AlphaFoldDB" id="A0A4D7B018"/>
<dbReference type="InterPro" id="IPR002933">
    <property type="entry name" value="Peptidase_M20"/>
</dbReference>
<evidence type="ECO:0000256" key="6">
    <source>
        <dbReference type="ARBA" id="ARBA00016853"/>
    </source>
</evidence>
<dbReference type="OrthoDB" id="9809784at2"/>
<keyword evidence="8" id="KW-0378">Hydrolase</keyword>
<evidence type="ECO:0000256" key="10">
    <source>
        <dbReference type="ARBA" id="ARBA00023285"/>
    </source>
</evidence>
<dbReference type="PROSITE" id="PS00759">
    <property type="entry name" value="ARGE_DAPE_CPG2_2"/>
    <property type="match status" value="1"/>
</dbReference>
<dbReference type="GO" id="GO:0046872">
    <property type="term" value="F:metal ion binding"/>
    <property type="evidence" value="ECO:0007669"/>
    <property type="project" value="UniProtKB-KW"/>
</dbReference>
<sequence>MHSPSVALAQRLIQFRSLNPPGEEAACIAHLGALLSPAGLSVETYEFAPGRPSLVARLAGSGHEAPLCFTGHVDVVPLGMEPWSRDPFAGDIVDGKLYGRGSSDMKAGVAAFVTATLDLAAGGTQPRRGITLVITAGEETGCEGAFHLGRTGALGRAALLIVAEPTSNRPIIAHKGSVRVAVRARGRTVHSSMPELGDNAIDKIADWIQRLKAHRFAVPAHPLLGPTTASVTTVSGGLNINSVPDLASFTVDFRTIPAHRHGDLLAEIAELFGAEAEIEVITDFAGYSTDPADDALAPLFAILTERFGERPEPKGAPYFTDASALVPAFANVPTVVIGPGEAAQCHQTDEFCFVDRIDEAHAIYGDLITRFCVQG</sequence>
<dbReference type="InterPro" id="IPR036264">
    <property type="entry name" value="Bact_exopeptidase_dim_dom"/>
</dbReference>